<feature type="transmembrane region" description="Helical" evidence="2">
    <location>
        <begin position="128"/>
        <end position="151"/>
    </location>
</feature>
<dbReference type="InterPro" id="IPR011990">
    <property type="entry name" value="TPR-like_helical_dom_sf"/>
</dbReference>
<dbReference type="Proteomes" id="UP001143543">
    <property type="component" value="Unassembled WGS sequence"/>
</dbReference>
<keyword evidence="2" id="KW-1133">Transmembrane helix</keyword>
<protein>
    <submittedName>
        <fullName evidence="4">BatE protein</fullName>
    </submittedName>
</protein>
<comment type="caution">
    <text evidence="4">The sequence shown here is derived from an EMBL/GenBank/DDBJ whole genome shotgun (WGS) entry which is preliminary data.</text>
</comment>
<accession>A0ABQ5MG20</accession>
<evidence type="ECO:0000256" key="3">
    <source>
        <dbReference type="SAM" id="SignalP"/>
    </source>
</evidence>
<evidence type="ECO:0000256" key="2">
    <source>
        <dbReference type="SAM" id="Phobius"/>
    </source>
</evidence>
<dbReference type="EMBL" id="BRVO01000001">
    <property type="protein sequence ID" value="GLB48344.1"/>
    <property type="molecule type" value="Genomic_DNA"/>
</dbReference>
<dbReference type="SUPFAM" id="SSF48452">
    <property type="entry name" value="TPR-like"/>
    <property type="match status" value="1"/>
</dbReference>
<feature type="chain" id="PRO_5045316026" evidence="3">
    <location>
        <begin position="19"/>
        <end position="249"/>
    </location>
</feature>
<dbReference type="PROSITE" id="PS50005">
    <property type="entry name" value="TPR"/>
    <property type="match status" value="1"/>
</dbReference>
<dbReference type="SMART" id="SM00028">
    <property type="entry name" value="TPR"/>
    <property type="match status" value="2"/>
</dbReference>
<keyword evidence="5" id="KW-1185">Reference proteome</keyword>
<dbReference type="Gene3D" id="1.25.40.10">
    <property type="entry name" value="Tetratricopeptide repeat domain"/>
    <property type="match status" value="1"/>
</dbReference>
<evidence type="ECO:0000313" key="5">
    <source>
        <dbReference type="Proteomes" id="UP001143543"/>
    </source>
</evidence>
<dbReference type="Gene3D" id="2.30.30.40">
    <property type="entry name" value="SH3 Domains"/>
    <property type="match status" value="1"/>
</dbReference>
<feature type="transmembrane region" description="Helical" evidence="2">
    <location>
        <begin position="158"/>
        <end position="177"/>
    </location>
</feature>
<gene>
    <name evidence="4" type="primary">batE</name>
    <name evidence="4" type="ORF">Y10_07120</name>
</gene>
<feature type="repeat" description="TPR" evidence="1">
    <location>
        <begin position="54"/>
        <end position="87"/>
    </location>
</feature>
<dbReference type="RefSeq" id="WP_281763990.1">
    <property type="nucleotide sequence ID" value="NZ_BRVO01000001.1"/>
</dbReference>
<proteinExistence type="predicted"/>
<evidence type="ECO:0000313" key="4">
    <source>
        <dbReference type="EMBL" id="GLB48344.1"/>
    </source>
</evidence>
<name>A0ABQ5MG20_9FLAO</name>
<keyword evidence="2" id="KW-0812">Transmembrane</keyword>
<reference evidence="4" key="1">
    <citation type="submission" date="2022-07" db="EMBL/GenBank/DDBJ databases">
        <title>Taxonomy of Novel Oxalotrophic and Methylotrophic Bacteria.</title>
        <authorList>
            <person name="Sahin N."/>
            <person name="Tani A."/>
        </authorList>
    </citation>
    <scope>NUCLEOTIDE SEQUENCE</scope>
    <source>
        <strain evidence="4">Y10</strain>
    </source>
</reference>
<keyword evidence="3" id="KW-0732">Signal</keyword>
<dbReference type="PROSITE" id="PS50293">
    <property type="entry name" value="TPR_REGION"/>
    <property type="match status" value="1"/>
</dbReference>
<keyword evidence="2" id="KW-0472">Membrane</keyword>
<evidence type="ECO:0000256" key="1">
    <source>
        <dbReference type="PROSITE-ProRule" id="PRU00339"/>
    </source>
</evidence>
<dbReference type="InterPro" id="IPR019734">
    <property type="entry name" value="TPR_rpt"/>
</dbReference>
<sequence>MKNFVYILLLLITSLGFAQNNALFKEATDLYNSGKYEEAIQKYEAILNAGEESAALYFNLGNAHYKLSDIAPSIYYYEKALQLAPNDADIKNNRAFAQNMTVDAITPLPLTSWDKFKQNTVGALHFDAWAIIAVTLLIAFVVFISVYNLVYASWKKRLFFVLGCIMFIGSAVSVYFAELQYVKAKNSKYAIVFSAAADVNPEPNEGSNPIFTLHEGTKVKVLNDLNGWRRIALEDGKVGWLKKSAIKKL</sequence>
<feature type="signal peptide" evidence="3">
    <location>
        <begin position="1"/>
        <end position="18"/>
    </location>
</feature>
<dbReference type="Pfam" id="PF13432">
    <property type="entry name" value="TPR_16"/>
    <property type="match status" value="1"/>
</dbReference>
<organism evidence="4 5">
    <name type="scientific">Neptunitalea lumnitzerae</name>
    <dbReference type="NCBI Taxonomy" id="2965509"/>
    <lineage>
        <taxon>Bacteria</taxon>
        <taxon>Pseudomonadati</taxon>
        <taxon>Bacteroidota</taxon>
        <taxon>Flavobacteriia</taxon>
        <taxon>Flavobacteriales</taxon>
        <taxon>Flavobacteriaceae</taxon>
        <taxon>Neptunitalea</taxon>
    </lineage>
</organism>
<keyword evidence="1" id="KW-0802">TPR repeat</keyword>